<sequence>MDDGEIELPSRRAALRAGAWSLPIIAVAVAAPAAVASDGGALKALPVALSAYPSELFPPVTISGGVERAGQVVVLVLRGATFSNGVEDKSVQLDHQGSVVLSDILAPATAMSGFLVAIPSEGPTYSVEVPLTTLRAPAGYDFVDLTARTGSAYAEVVAAIRIDRVPVPIGATLDVDFDTSIYAFASPESNPQTHPIVSVTATGVRIVLQTAVPVGMLRVSVIFSRITSISSQVTVRTDFGSSPALGPTTRSVTLS</sequence>
<evidence type="ECO:0000313" key="2">
    <source>
        <dbReference type="Proteomes" id="UP001165580"/>
    </source>
</evidence>
<protein>
    <recommendedName>
        <fullName evidence="3">IPT/TIG domain-containing protein</fullName>
    </recommendedName>
</protein>
<evidence type="ECO:0000313" key="1">
    <source>
        <dbReference type="EMBL" id="MCS5715645.1"/>
    </source>
</evidence>
<dbReference type="EMBL" id="JANTEZ010000005">
    <property type="protein sequence ID" value="MCS5715645.1"/>
    <property type="molecule type" value="Genomic_DNA"/>
</dbReference>
<evidence type="ECO:0008006" key="3">
    <source>
        <dbReference type="Google" id="ProtNLM"/>
    </source>
</evidence>
<dbReference type="RefSeq" id="WP_259487153.1">
    <property type="nucleotide sequence ID" value="NZ_JANTEZ010000005.1"/>
</dbReference>
<dbReference type="InterPro" id="IPR006311">
    <property type="entry name" value="TAT_signal"/>
</dbReference>
<dbReference type="PROSITE" id="PS51318">
    <property type="entry name" value="TAT"/>
    <property type="match status" value="1"/>
</dbReference>
<dbReference type="Proteomes" id="UP001165580">
    <property type="component" value="Unassembled WGS sequence"/>
</dbReference>
<comment type="caution">
    <text evidence="1">The sequence shown here is derived from an EMBL/GenBank/DDBJ whole genome shotgun (WGS) entry which is preliminary data.</text>
</comment>
<name>A0ABT2GHF0_9MICO</name>
<reference evidence="1" key="1">
    <citation type="submission" date="2022-08" db="EMBL/GenBank/DDBJ databases">
        <authorList>
            <person name="Deng Y."/>
            <person name="Han X.-F."/>
            <person name="Zhang Y.-Q."/>
        </authorList>
    </citation>
    <scope>NUCLEOTIDE SEQUENCE</scope>
    <source>
        <strain evidence="1">CPCC 205716</strain>
    </source>
</reference>
<proteinExistence type="predicted"/>
<gene>
    <name evidence="1" type="ORF">NVV95_13925</name>
</gene>
<organism evidence="1 2">
    <name type="scientific">Herbiconiux gentiana</name>
    <dbReference type="NCBI Taxonomy" id="2970912"/>
    <lineage>
        <taxon>Bacteria</taxon>
        <taxon>Bacillati</taxon>
        <taxon>Actinomycetota</taxon>
        <taxon>Actinomycetes</taxon>
        <taxon>Micrococcales</taxon>
        <taxon>Microbacteriaceae</taxon>
        <taxon>Herbiconiux</taxon>
    </lineage>
</organism>
<keyword evidence="2" id="KW-1185">Reference proteome</keyword>
<accession>A0ABT2GHF0</accession>